<dbReference type="CTD" id="38812"/>
<dbReference type="InterPro" id="IPR028005">
    <property type="entry name" value="AcTrfase_ESCO_Znf_dom"/>
</dbReference>
<evidence type="ECO:0000256" key="7">
    <source>
        <dbReference type="ARBA" id="ARBA00023242"/>
    </source>
</evidence>
<comment type="similarity">
    <text evidence="2">Belongs to the acetyltransferase family. ECO subfamily.</text>
</comment>
<evidence type="ECO:0000256" key="4">
    <source>
        <dbReference type="ARBA" id="ARBA00022723"/>
    </source>
</evidence>
<keyword evidence="8" id="KW-0131">Cell cycle</keyword>
<evidence type="ECO:0000313" key="14">
    <source>
        <dbReference type="Proteomes" id="UP000019118"/>
    </source>
</evidence>
<protein>
    <recommendedName>
        <fullName evidence="15">N-acetyltransferase domain-containing protein</fullName>
    </recommendedName>
</protein>
<keyword evidence="9" id="KW-0012">Acyltransferase</keyword>
<reference evidence="14" key="1">
    <citation type="journal article" date="2013" name="Genome Biol.">
        <title>Draft genome of the mountain pine beetle, Dendroctonus ponderosae Hopkins, a major forest pest.</title>
        <authorList>
            <person name="Keeling C.I."/>
            <person name="Yuen M.M."/>
            <person name="Liao N.Y."/>
            <person name="Docking T.R."/>
            <person name="Chan S.K."/>
            <person name="Taylor G.A."/>
            <person name="Palmquist D.L."/>
            <person name="Jackman S.D."/>
            <person name="Nguyen A."/>
            <person name="Li M."/>
            <person name="Henderson H."/>
            <person name="Janes J.K."/>
            <person name="Zhao Y."/>
            <person name="Pandoh P."/>
            <person name="Moore R."/>
            <person name="Sperling F.A."/>
            <person name="Huber D.P."/>
            <person name="Birol I."/>
            <person name="Jones S.J."/>
            <person name="Bohlmann J."/>
        </authorList>
    </citation>
    <scope>NUCLEOTIDE SEQUENCE</scope>
</reference>
<feature type="region of interest" description="Disordered" evidence="10">
    <location>
        <begin position="258"/>
        <end position="326"/>
    </location>
</feature>
<dbReference type="Proteomes" id="UP000019118">
    <property type="component" value="Unassembled WGS sequence"/>
</dbReference>
<name>A0AAR5Q029_DENPD</name>
<dbReference type="GO" id="GO:0005634">
    <property type="term" value="C:nucleus"/>
    <property type="evidence" value="ECO:0007669"/>
    <property type="project" value="UniProtKB-SubCell"/>
</dbReference>
<evidence type="ECO:0000256" key="10">
    <source>
        <dbReference type="SAM" id="MobiDB-lite"/>
    </source>
</evidence>
<feature type="region of interest" description="Disordered" evidence="10">
    <location>
        <begin position="99"/>
        <end position="126"/>
    </location>
</feature>
<feature type="compositionally biased region" description="Polar residues" evidence="10">
    <location>
        <begin position="107"/>
        <end position="117"/>
    </location>
</feature>
<dbReference type="GO" id="GO:0000785">
    <property type="term" value="C:chromatin"/>
    <property type="evidence" value="ECO:0007669"/>
    <property type="project" value="TreeGrafter"/>
</dbReference>
<dbReference type="PANTHER" id="PTHR45884:SF2">
    <property type="entry name" value="N-ACETYLTRANSFERASE ECO"/>
    <property type="match status" value="1"/>
</dbReference>
<dbReference type="InterPro" id="IPR028009">
    <property type="entry name" value="ESCO_Acetyltransf_dom"/>
</dbReference>
<feature type="region of interest" description="Disordered" evidence="10">
    <location>
        <begin position="45"/>
        <end position="78"/>
    </location>
</feature>
<evidence type="ECO:0000256" key="2">
    <source>
        <dbReference type="ARBA" id="ARBA00005816"/>
    </source>
</evidence>
<feature type="compositionally biased region" description="Basic and acidic residues" evidence="10">
    <location>
        <begin position="296"/>
        <end position="307"/>
    </location>
</feature>
<dbReference type="GO" id="GO:0007064">
    <property type="term" value="P:mitotic sister chromatid cohesion"/>
    <property type="evidence" value="ECO:0007669"/>
    <property type="project" value="TreeGrafter"/>
</dbReference>
<sequence length="694" mass="77363">MSASRRSHLTCDNERSPFISERRRKLFPTEDQEMDSDLGVIIPISVEDSGAHTPTTRRTGSEPGSPWAAQSQQFAHEETLRTPRVACITPVLEEQKVLLEQSKSSKRPTNSPGSSPIDSKPDVKPSKVRTALFPADKALPTESFYSKHQEDFMEKWSSLRKERIYFRPVKAIKCKQARRPHRQLGQVNNGVGHSIKKPKQKKAGAVLYGKLRKLPEAGAVLNEYIQDIAQMRTGAAPKLIQPAAAKADNLESSGRFEASLEENKENSGKRPQKRAAKSPGRSVDDGQARNLFKCLRSNDRQEAKEPPAKNPTPKAEFGESEESDSELEANIGNILTVLDDGDARKAHQVVFHRNVSEESSSSQTEANKPANCSQMNASEVANMILSPISQMCDVASGLAIHSPVRSRSVPSAVSSRVSKMLSFNTENHSADMDKVKRKVFPIFDREFVAQTQAANERGQKRNRTELVKRSAKRFKGLPPDQTLLDAGQKKFGITLCNECNLMYHMGDPNDELHHLSYHNSEHILRFAGWKNEHLMADFQDKGRVIRVLPTDSKIWLAKVKALMGVVNRDLGCYEMDWNISQSQVYLYVKNRVIVGCVVATVPNGPGFRMLNKVNGILLCSEESYPIKCGVSHIWVAANSRQQGVGTILLEVVKRTFIFGEALSNQDVALTSPTEDGAAFAEKYFKTPNYLIYYS</sequence>
<reference evidence="13" key="2">
    <citation type="submission" date="2024-08" db="UniProtKB">
        <authorList>
            <consortium name="EnsemblMetazoa"/>
        </authorList>
    </citation>
    <scope>IDENTIFICATION</scope>
</reference>
<evidence type="ECO:0000313" key="13">
    <source>
        <dbReference type="EnsemblMetazoa" id="XP_019766609.1"/>
    </source>
</evidence>
<dbReference type="AlphaFoldDB" id="A0AAR5Q029"/>
<dbReference type="GO" id="GO:0061733">
    <property type="term" value="F:protein-lysine-acetyltransferase activity"/>
    <property type="evidence" value="ECO:0007669"/>
    <property type="project" value="TreeGrafter"/>
</dbReference>
<dbReference type="GeneID" id="109542023"/>
<feature type="region of interest" description="Disordered" evidence="10">
    <location>
        <begin position="176"/>
        <end position="202"/>
    </location>
</feature>
<evidence type="ECO:0000256" key="8">
    <source>
        <dbReference type="ARBA" id="ARBA00023306"/>
    </source>
</evidence>
<dbReference type="KEGG" id="dpa:109542023"/>
<evidence type="ECO:0000256" key="1">
    <source>
        <dbReference type="ARBA" id="ARBA00004123"/>
    </source>
</evidence>
<comment type="subcellular location">
    <subcellularLocation>
        <location evidence="1">Nucleus</location>
    </subcellularLocation>
</comment>
<evidence type="ECO:0000256" key="5">
    <source>
        <dbReference type="ARBA" id="ARBA00022771"/>
    </source>
</evidence>
<feature type="domain" description="N-acetyltransferase ESCO acetyl-transferase" evidence="12">
    <location>
        <begin position="624"/>
        <end position="692"/>
    </location>
</feature>
<evidence type="ECO:0000259" key="11">
    <source>
        <dbReference type="Pfam" id="PF13878"/>
    </source>
</evidence>
<dbReference type="Pfam" id="PF13878">
    <property type="entry name" value="zf-C2H2_3"/>
    <property type="match status" value="1"/>
</dbReference>
<feature type="domain" description="N-acetyltransferase ESCO zinc-finger" evidence="11">
    <location>
        <begin position="481"/>
        <end position="519"/>
    </location>
</feature>
<dbReference type="PANTHER" id="PTHR45884">
    <property type="entry name" value="N-ACETYLTRANSFERASE ECO"/>
    <property type="match status" value="1"/>
</dbReference>
<dbReference type="EnsemblMetazoa" id="XM_019911050.1">
    <property type="protein sequence ID" value="XP_019766609.1"/>
    <property type="gene ID" value="LOC109542023"/>
</dbReference>
<evidence type="ECO:0000256" key="6">
    <source>
        <dbReference type="ARBA" id="ARBA00022833"/>
    </source>
</evidence>
<keyword evidence="4" id="KW-0479">Metal-binding</keyword>
<evidence type="ECO:0000256" key="9">
    <source>
        <dbReference type="ARBA" id="ARBA00023315"/>
    </source>
</evidence>
<evidence type="ECO:0008006" key="15">
    <source>
        <dbReference type="Google" id="ProtNLM"/>
    </source>
</evidence>
<dbReference type="GO" id="GO:0008270">
    <property type="term" value="F:zinc ion binding"/>
    <property type="evidence" value="ECO:0007669"/>
    <property type="project" value="UniProtKB-KW"/>
</dbReference>
<proteinExistence type="inferred from homology"/>
<evidence type="ECO:0000259" key="12">
    <source>
        <dbReference type="Pfam" id="PF13880"/>
    </source>
</evidence>
<dbReference type="Pfam" id="PF13880">
    <property type="entry name" value="Acetyltransf_13"/>
    <property type="match status" value="1"/>
</dbReference>
<keyword evidence="7" id="KW-0539">Nucleus</keyword>
<keyword evidence="5" id="KW-0863">Zinc-finger</keyword>
<keyword evidence="3" id="KW-0808">Transferase</keyword>
<keyword evidence="14" id="KW-1185">Reference proteome</keyword>
<organism evidence="13 14">
    <name type="scientific">Dendroctonus ponderosae</name>
    <name type="common">Mountain pine beetle</name>
    <dbReference type="NCBI Taxonomy" id="77166"/>
    <lineage>
        <taxon>Eukaryota</taxon>
        <taxon>Metazoa</taxon>
        <taxon>Ecdysozoa</taxon>
        <taxon>Arthropoda</taxon>
        <taxon>Hexapoda</taxon>
        <taxon>Insecta</taxon>
        <taxon>Pterygota</taxon>
        <taxon>Neoptera</taxon>
        <taxon>Endopterygota</taxon>
        <taxon>Coleoptera</taxon>
        <taxon>Polyphaga</taxon>
        <taxon>Cucujiformia</taxon>
        <taxon>Curculionidae</taxon>
        <taxon>Scolytinae</taxon>
        <taxon>Dendroctonus</taxon>
    </lineage>
</organism>
<accession>A0AAR5Q029</accession>
<evidence type="ECO:0000256" key="3">
    <source>
        <dbReference type="ARBA" id="ARBA00022679"/>
    </source>
</evidence>
<keyword evidence="6" id="KW-0862">Zinc</keyword>